<evidence type="ECO:0000259" key="9">
    <source>
        <dbReference type="Pfam" id="PF00133"/>
    </source>
</evidence>
<dbReference type="PANTHER" id="PTHR43740:SF2">
    <property type="entry name" value="LEUCINE--TRNA LIGASE, MITOCHONDRIAL"/>
    <property type="match status" value="1"/>
</dbReference>
<dbReference type="EMBL" id="CAJOAX010012274">
    <property type="protein sequence ID" value="CAF4109227.1"/>
    <property type="molecule type" value="Genomic_DNA"/>
</dbReference>
<dbReference type="GO" id="GO:0005524">
    <property type="term" value="F:ATP binding"/>
    <property type="evidence" value="ECO:0007669"/>
    <property type="project" value="UniProtKB-KW"/>
</dbReference>
<evidence type="ECO:0000256" key="8">
    <source>
        <dbReference type="SAM" id="MobiDB-lite"/>
    </source>
</evidence>
<dbReference type="InterPro" id="IPR002302">
    <property type="entry name" value="Leu-tRNA-ligase"/>
</dbReference>
<keyword evidence="7" id="KW-0030">Aminoacyl-tRNA synthetase</keyword>
<dbReference type="InterPro" id="IPR002300">
    <property type="entry name" value="aa-tRNA-synth_Ia"/>
</dbReference>
<gene>
    <name evidence="10" type="ORF">OTI717_LOCUS34443</name>
</gene>
<sequence>MASADLNGGLIITECPDSIEVRVFEQTFKKELYARGLTYQKESLVNWDPVDQTVLANEQVIDGRGWRSGALIEKRYLKQWFLKITNYDEELLNEIPKLIHWPDSVKTMQEKWIDLREARTKVIKEFEDRGIGKRITNYRLKDWGVSRQRFWGCPIPIIYCLICGIVPVSAAHLPVTLPEDIKFGGQGNPLDLHPTWKHTTCPKCQKAATRETDTFDTFFESSCLLPIMGKKLPAPESGWAAKSLPSKILWSTLKPATSAIWWSALPITSKISYTATPITYKSKLEDHKFYDHCYKFLTGTSALLGLSSSVTGWVFGPINQVIGITTAGVGFFTGVKGIYENNQKLKFYSDMHNTTVEKVYFAVSNIKDFTYFTITNPQGFDCLADKKYIQGTSPKFVSNILTFLPQLFPDGKGNFNEGMKIIEEDHRQAMLSKRGNMSDSNYYSQDMCSSIVVPSLSQTVRNKLEEEFSPALVEAAQKFTDTDSYIENNLENYKNSIKDKLLYKFYSKEDAITNKVEELKAQATQLQDIKNRGAEILREYSNNHSQEDYNNNPENSDTDAYYPSSGHNHHNTNSIYYEATNNLENSDTDVHYPSSGHDHHNTNSIIDHEYHEVERAGEVWLEHGEAGAAAA</sequence>
<dbReference type="Proteomes" id="UP000663823">
    <property type="component" value="Unassembled WGS sequence"/>
</dbReference>
<evidence type="ECO:0000256" key="6">
    <source>
        <dbReference type="ARBA" id="ARBA00022917"/>
    </source>
</evidence>
<evidence type="ECO:0000313" key="10">
    <source>
        <dbReference type="EMBL" id="CAF4109227.1"/>
    </source>
</evidence>
<dbReference type="EC" id="6.1.1.4" evidence="2"/>
<dbReference type="GO" id="GO:0005739">
    <property type="term" value="C:mitochondrion"/>
    <property type="evidence" value="ECO:0007669"/>
    <property type="project" value="TreeGrafter"/>
</dbReference>
<comment type="caution">
    <text evidence="10">The sequence shown here is derived from an EMBL/GenBank/DDBJ whole genome shotgun (WGS) entry which is preliminary data.</text>
</comment>
<accession>A0A819VGL7</accession>
<dbReference type="GO" id="GO:0006429">
    <property type="term" value="P:leucyl-tRNA aminoacylation"/>
    <property type="evidence" value="ECO:0007669"/>
    <property type="project" value="InterPro"/>
</dbReference>
<evidence type="ECO:0000256" key="7">
    <source>
        <dbReference type="ARBA" id="ARBA00023146"/>
    </source>
</evidence>
<evidence type="ECO:0000313" key="11">
    <source>
        <dbReference type="Proteomes" id="UP000663823"/>
    </source>
</evidence>
<dbReference type="GO" id="GO:0032543">
    <property type="term" value="P:mitochondrial translation"/>
    <property type="evidence" value="ECO:0007669"/>
    <property type="project" value="TreeGrafter"/>
</dbReference>
<dbReference type="InterPro" id="IPR014729">
    <property type="entry name" value="Rossmann-like_a/b/a_fold"/>
</dbReference>
<dbReference type="Gene3D" id="3.40.50.620">
    <property type="entry name" value="HUPs"/>
    <property type="match status" value="1"/>
</dbReference>
<dbReference type="AlphaFoldDB" id="A0A819VGL7"/>
<name>A0A819VGL7_9BILA</name>
<protein>
    <recommendedName>
        <fullName evidence="2">leucine--tRNA ligase</fullName>
        <ecNumber evidence="2">6.1.1.4</ecNumber>
    </recommendedName>
</protein>
<dbReference type="SUPFAM" id="SSF52374">
    <property type="entry name" value="Nucleotidylyl transferase"/>
    <property type="match status" value="1"/>
</dbReference>
<organism evidence="10 11">
    <name type="scientific">Rotaria sordida</name>
    <dbReference type="NCBI Taxonomy" id="392033"/>
    <lineage>
        <taxon>Eukaryota</taxon>
        <taxon>Metazoa</taxon>
        <taxon>Spiralia</taxon>
        <taxon>Gnathifera</taxon>
        <taxon>Rotifera</taxon>
        <taxon>Eurotatoria</taxon>
        <taxon>Bdelloidea</taxon>
        <taxon>Philodinida</taxon>
        <taxon>Philodinidae</taxon>
        <taxon>Rotaria</taxon>
    </lineage>
</organism>
<evidence type="ECO:0000256" key="2">
    <source>
        <dbReference type="ARBA" id="ARBA00013164"/>
    </source>
</evidence>
<feature type="domain" description="Aminoacyl-tRNA synthetase class Ia" evidence="9">
    <location>
        <begin position="27"/>
        <end position="223"/>
    </location>
</feature>
<feature type="compositionally biased region" description="Polar residues" evidence="8">
    <location>
        <begin position="541"/>
        <end position="555"/>
    </location>
</feature>
<keyword evidence="5" id="KW-0067">ATP-binding</keyword>
<comment type="similarity">
    <text evidence="1">Belongs to the class-I aminoacyl-tRNA synthetase family.</text>
</comment>
<reference evidence="10" key="1">
    <citation type="submission" date="2021-02" db="EMBL/GenBank/DDBJ databases">
        <authorList>
            <person name="Nowell W R."/>
        </authorList>
    </citation>
    <scope>NUCLEOTIDE SEQUENCE</scope>
</reference>
<evidence type="ECO:0000256" key="3">
    <source>
        <dbReference type="ARBA" id="ARBA00022598"/>
    </source>
</evidence>
<evidence type="ECO:0000256" key="4">
    <source>
        <dbReference type="ARBA" id="ARBA00022741"/>
    </source>
</evidence>
<evidence type="ECO:0000256" key="1">
    <source>
        <dbReference type="ARBA" id="ARBA00005594"/>
    </source>
</evidence>
<keyword evidence="4" id="KW-0547">Nucleotide-binding</keyword>
<dbReference type="PANTHER" id="PTHR43740">
    <property type="entry name" value="LEUCYL-TRNA SYNTHETASE"/>
    <property type="match status" value="1"/>
</dbReference>
<proteinExistence type="inferred from homology"/>
<keyword evidence="3" id="KW-0436">Ligase</keyword>
<dbReference type="Pfam" id="PF00133">
    <property type="entry name" value="tRNA-synt_1"/>
    <property type="match status" value="1"/>
</dbReference>
<feature type="region of interest" description="Disordered" evidence="8">
    <location>
        <begin position="541"/>
        <end position="573"/>
    </location>
</feature>
<dbReference type="GO" id="GO:0004823">
    <property type="term" value="F:leucine-tRNA ligase activity"/>
    <property type="evidence" value="ECO:0007669"/>
    <property type="project" value="UniProtKB-EC"/>
</dbReference>
<evidence type="ECO:0000256" key="5">
    <source>
        <dbReference type="ARBA" id="ARBA00022840"/>
    </source>
</evidence>
<keyword evidence="6" id="KW-0648">Protein biosynthesis</keyword>
<dbReference type="PRINTS" id="PR00985">
    <property type="entry name" value="TRNASYNTHLEU"/>
</dbReference>